<feature type="region of interest" description="Disordered" evidence="1">
    <location>
        <begin position="1027"/>
        <end position="1179"/>
    </location>
</feature>
<dbReference type="Proteomes" id="UP000251891">
    <property type="component" value="Unassembled WGS sequence"/>
</dbReference>
<feature type="compositionally biased region" description="Pro residues" evidence="1">
    <location>
        <begin position="1273"/>
        <end position="1283"/>
    </location>
</feature>
<sequence>MVDTRSRGLLSPIPDRHAVTTVLVAHEGARWLPVTLKALLTQTRPAQRLVAVDTGSHDRGPAVLTEVVGEGKLLRLPRTTGYGEAVAEALRHPAAHTPVAPTEDGSAPTEWIWLLHDDSAPAQDALELLLRVAGTDPNIGLLGPKLRDWTDRRRLLELGVTLDGAGRRDTGIDRHEFDQGQHDGVRDVLAVSTAGMLVRRDVWEQVGGFDLDFGLFRDDVDFGWRVHAAGHRVVAASDAVVFHAEAAARGAREIGMTTESARRRDRRNVLYTLLANQPLRPMLRSLARNATVALLRAVTLLAAKRPAAARDELGAFADVIRSPDRLRRARAARAAGRTHVYRSVRRFLPRRVALRRAVERFSTALATERRPGPTVEVRWRSARRRVLSNPGVLLVAALAVVALVAERSVLLAAGRLGGGALVPAPGGAGDLWAQYAAGWHPAGLGSDAGSPPYVGVLAALSTVTFGKPWLAVSLLLLASVPLAGLTAYLASGLVVTEPPRTGRRARAARRLVPAPVLRAWIAVTYALLPVATGTIAAGRLGTAVVFVLTPLLGLLVARIYGLPRLADPAARRLRARRAAWGTALLLTVTMAFVPLTWLLALIAGLLGRFAFGAARRGADRDLVVALSLPPLLLLPWTLGLLRHPSRFLLEAGLHRPELVDAAPAAGALLMLDPGGPGTPPHWVLYGLLAVAVLALPLRSRRTTVMTGWMLALFGLLVAILVSAVQVTSVADRSSAWPGVPLLVAALGVLLAATAVVQRAAEALAGKHLLYRPAGAAVLALAVSAPLLAAGHWVVTGVRGPLGEVDPDSVPSFLGAGPTGARTLVLGTERTGRVSYSVLRGAEPRLGEADTPADTTARHRMDGLVARLAAGHADAPALTRMGVRYFLVPRPAADPMTSVLDGAPGVTRLSRTTEWGVWRLVTPGGRLMLLDGPTITPLPAGRTDAAAVVPPGRDGRVLLLAEPADGGWRATLNGARPAARTVDGWAQGYAVPAAGGRFELTRSMRGRHLWVTIQAAALLVVAALALPGGRPDGRTGSQTVERGPGRNAHRGLRRRPRRAHTAEPAESVEADELTASGEHAARTSGRHAVPAGSGEHIARTSGRHALPSMSGEHVVPDVSGEQPVVSGSGEHAARTSGRHAVPGMSGEHVVPDVSGEQPVVSGSGEHAARTSGRHALPGMSGEHVVPDVTGEQPVVNASGEYAARTSGEEAELPGDSTTTGSGAFAVPEAAGGEERRRSGPGRRRKTGSGARRIRFRSPAEIRFGRPASGAEPAPAGPDPVPPAPRRGEEAGTAEPPGAAESSGDAVATGGEPGNERGDE</sequence>
<evidence type="ECO:0000313" key="4">
    <source>
        <dbReference type="Proteomes" id="UP000251891"/>
    </source>
</evidence>
<evidence type="ECO:0000256" key="1">
    <source>
        <dbReference type="SAM" id="MobiDB-lite"/>
    </source>
</evidence>
<feature type="transmembrane region" description="Helical" evidence="2">
    <location>
        <begin position="682"/>
        <end position="698"/>
    </location>
</feature>
<dbReference type="SUPFAM" id="SSF53448">
    <property type="entry name" value="Nucleotide-diphospho-sugar transferases"/>
    <property type="match status" value="1"/>
</dbReference>
<feature type="transmembrane region" description="Helical" evidence="2">
    <location>
        <begin position="516"/>
        <end position="537"/>
    </location>
</feature>
<feature type="transmembrane region" description="Helical" evidence="2">
    <location>
        <begin position="768"/>
        <end position="794"/>
    </location>
</feature>
<keyword evidence="3" id="KW-0808">Transferase</keyword>
<reference evidence="3 4" key="1">
    <citation type="submission" date="2018-06" db="EMBL/GenBank/DDBJ databases">
        <title>Actinomadura craniellae sp. nov. isolated from marine sponge Craniella sp.</title>
        <authorList>
            <person name="Li L."/>
            <person name="Xu Q.H."/>
            <person name="Lin H.W."/>
            <person name="Lu Y.H."/>
        </authorList>
    </citation>
    <scope>NUCLEOTIDE SEQUENCE [LARGE SCALE GENOMIC DNA]</scope>
    <source>
        <strain evidence="3 4">LHW63021</strain>
    </source>
</reference>
<feature type="region of interest" description="Disordered" evidence="1">
    <location>
        <begin position="1202"/>
        <end position="1318"/>
    </location>
</feature>
<dbReference type="PANTHER" id="PTHR43685:SF3">
    <property type="entry name" value="SLR2126 PROTEIN"/>
    <property type="match status" value="1"/>
</dbReference>
<dbReference type="InterPro" id="IPR029044">
    <property type="entry name" value="Nucleotide-diphossugar_trans"/>
</dbReference>
<feature type="transmembrane region" description="Helical" evidence="2">
    <location>
        <begin position="736"/>
        <end position="756"/>
    </location>
</feature>
<keyword evidence="2" id="KW-0472">Membrane</keyword>
<feature type="compositionally biased region" description="Basic residues" evidence="1">
    <location>
        <begin position="1237"/>
        <end position="1254"/>
    </location>
</feature>
<protein>
    <submittedName>
        <fullName evidence="3">Glycosyltransferase family 2 protein</fullName>
    </submittedName>
</protein>
<dbReference type="PANTHER" id="PTHR43685">
    <property type="entry name" value="GLYCOSYLTRANSFERASE"/>
    <property type="match status" value="1"/>
</dbReference>
<feature type="compositionally biased region" description="Low complexity" evidence="1">
    <location>
        <begin position="1289"/>
        <end position="1299"/>
    </location>
</feature>
<accession>A0A365H593</accession>
<feature type="compositionally biased region" description="Low complexity" evidence="1">
    <location>
        <begin position="1263"/>
        <end position="1272"/>
    </location>
</feature>
<proteinExistence type="predicted"/>
<comment type="caution">
    <text evidence="3">The sequence shown here is derived from an EMBL/GenBank/DDBJ whole genome shotgun (WGS) entry which is preliminary data.</text>
</comment>
<feature type="transmembrane region" description="Helical" evidence="2">
    <location>
        <begin position="710"/>
        <end position="730"/>
    </location>
</feature>
<feature type="transmembrane region" description="Helical" evidence="2">
    <location>
        <begin position="583"/>
        <end position="610"/>
    </location>
</feature>
<dbReference type="GO" id="GO:0016740">
    <property type="term" value="F:transferase activity"/>
    <property type="evidence" value="ECO:0007669"/>
    <property type="project" value="UniProtKB-KW"/>
</dbReference>
<keyword evidence="4" id="KW-1185">Reference proteome</keyword>
<dbReference type="Pfam" id="PF13641">
    <property type="entry name" value="Glyco_tranf_2_3"/>
    <property type="match status" value="1"/>
</dbReference>
<feature type="transmembrane region" description="Helical" evidence="2">
    <location>
        <begin position="469"/>
        <end position="495"/>
    </location>
</feature>
<feature type="transmembrane region" description="Helical" evidence="2">
    <location>
        <begin position="543"/>
        <end position="562"/>
    </location>
</feature>
<dbReference type="EMBL" id="QLYX01000006">
    <property type="protein sequence ID" value="RAY14265.1"/>
    <property type="molecule type" value="Genomic_DNA"/>
</dbReference>
<keyword evidence="2" id="KW-1133">Transmembrane helix</keyword>
<feature type="transmembrane region" description="Helical" evidence="2">
    <location>
        <begin position="386"/>
        <end position="405"/>
    </location>
</feature>
<organism evidence="3 4">
    <name type="scientific">Actinomadura craniellae</name>
    <dbReference type="NCBI Taxonomy" id="2231787"/>
    <lineage>
        <taxon>Bacteria</taxon>
        <taxon>Bacillati</taxon>
        <taxon>Actinomycetota</taxon>
        <taxon>Actinomycetes</taxon>
        <taxon>Streptosporangiales</taxon>
        <taxon>Thermomonosporaceae</taxon>
        <taxon>Actinomadura</taxon>
    </lineage>
</organism>
<gene>
    <name evidence="3" type="ORF">DPM19_14905</name>
</gene>
<keyword evidence="2" id="KW-0812">Transmembrane</keyword>
<evidence type="ECO:0000313" key="3">
    <source>
        <dbReference type="EMBL" id="RAY14265.1"/>
    </source>
</evidence>
<feature type="compositionally biased region" description="Basic residues" evidence="1">
    <location>
        <begin position="1046"/>
        <end position="1058"/>
    </location>
</feature>
<name>A0A365H593_9ACTN</name>
<evidence type="ECO:0000256" key="2">
    <source>
        <dbReference type="SAM" id="Phobius"/>
    </source>
</evidence>
<dbReference type="Gene3D" id="3.90.550.10">
    <property type="entry name" value="Spore Coat Polysaccharide Biosynthesis Protein SpsA, Chain A"/>
    <property type="match status" value="1"/>
</dbReference>
<dbReference type="InterPro" id="IPR050834">
    <property type="entry name" value="Glycosyltransf_2"/>
</dbReference>